<protein>
    <recommendedName>
        <fullName evidence="2">Myb-like DNA-binding domain-containing protein</fullName>
    </recommendedName>
</protein>
<feature type="region of interest" description="Disordered" evidence="1">
    <location>
        <begin position="83"/>
        <end position="135"/>
    </location>
</feature>
<gene>
    <name evidence="3" type="ORF">PG986_009718</name>
</gene>
<comment type="caution">
    <text evidence="3">The sequence shown here is derived from an EMBL/GenBank/DDBJ whole genome shotgun (WGS) entry which is preliminary data.</text>
</comment>
<dbReference type="RefSeq" id="XP_066698338.1">
    <property type="nucleotide sequence ID" value="XM_066845940.1"/>
</dbReference>
<sequence length="274" mass="30375">MSNNDNAMTRFLFAILKQKNLKDVGTNFLLKIPGLCSRLIPPQIDWNAVARDPILSQEITNGHAARMRYSRFRQAMLGLEPKPRNKTVAAEKDKHRITKSKKAPKPKREERVKYEPAMTQSNTRSPSEPPTPKIKQEMAQSPYNSRLTPGPVSATSSPALPHVIQPRLLTPCSDTDGYSTTAQGLAPSPATDMFSTQLPFDFAASHYGHDPTPWPPGPMFPSFHTTFEFDPVNLTCGYPHMHAHADAPHHSHGPAESEESGVGVKHEAWDDHCA</sequence>
<dbReference type="Pfam" id="PF22980">
    <property type="entry name" value="Myb_DNA-bind_8"/>
    <property type="match status" value="1"/>
</dbReference>
<dbReference type="Proteomes" id="UP001391051">
    <property type="component" value="Unassembled WGS sequence"/>
</dbReference>
<feature type="domain" description="Myb-like DNA-binding" evidence="2">
    <location>
        <begin position="29"/>
        <end position="76"/>
    </location>
</feature>
<dbReference type="EMBL" id="JAQQWE010000006">
    <property type="protein sequence ID" value="KAK7948832.1"/>
    <property type="molecule type" value="Genomic_DNA"/>
</dbReference>
<feature type="compositionally biased region" description="Basic and acidic residues" evidence="1">
    <location>
        <begin position="245"/>
        <end position="255"/>
    </location>
</feature>
<name>A0ABR1Q8H0_9PEZI</name>
<keyword evidence="4" id="KW-1185">Reference proteome</keyword>
<reference evidence="3 4" key="1">
    <citation type="submission" date="2023-01" db="EMBL/GenBank/DDBJ databases">
        <title>Analysis of 21 Apiospora genomes using comparative genomics revels a genus with tremendous synthesis potential of carbohydrate active enzymes and secondary metabolites.</title>
        <authorList>
            <person name="Sorensen T."/>
        </authorList>
    </citation>
    <scope>NUCLEOTIDE SEQUENCE [LARGE SCALE GENOMIC DNA]</scope>
    <source>
        <strain evidence="3 4">CBS 24483</strain>
    </source>
</reference>
<proteinExistence type="predicted"/>
<dbReference type="GeneID" id="92079002"/>
<feature type="region of interest" description="Disordered" evidence="1">
    <location>
        <begin position="245"/>
        <end position="274"/>
    </location>
</feature>
<dbReference type="InterPro" id="IPR054505">
    <property type="entry name" value="Myb_DNA-bind_8"/>
</dbReference>
<evidence type="ECO:0000259" key="2">
    <source>
        <dbReference type="Pfam" id="PF22980"/>
    </source>
</evidence>
<organism evidence="3 4">
    <name type="scientific">Apiospora aurea</name>
    <dbReference type="NCBI Taxonomy" id="335848"/>
    <lineage>
        <taxon>Eukaryota</taxon>
        <taxon>Fungi</taxon>
        <taxon>Dikarya</taxon>
        <taxon>Ascomycota</taxon>
        <taxon>Pezizomycotina</taxon>
        <taxon>Sordariomycetes</taxon>
        <taxon>Xylariomycetidae</taxon>
        <taxon>Amphisphaeriales</taxon>
        <taxon>Apiosporaceae</taxon>
        <taxon>Apiospora</taxon>
    </lineage>
</organism>
<feature type="compositionally biased region" description="Basic residues" evidence="1">
    <location>
        <begin position="95"/>
        <end position="105"/>
    </location>
</feature>
<accession>A0ABR1Q8H0</accession>
<evidence type="ECO:0000313" key="3">
    <source>
        <dbReference type="EMBL" id="KAK7948832.1"/>
    </source>
</evidence>
<evidence type="ECO:0000256" key="1">
    <source>
        <dbReference type="SAM" id="MobiDB-lite"/>
    </source>
</evidence>
<evidence type="ECO:0000313" key="4">
    <source>
        <dbReference type="Proteomes" id="UP001391051"/>
    </source>
</evidence>
<feature type="compositionally biased region" description="Basic and acidic residues" evidence="1">
    <location>
        <begin position="264"/>
        <end position="274"/>
    </location>
</feature>